<keyword evidence="3" id="KW-1185">Reference proteome</keyword>
<accession>A0ABP9A0F8</accession>
<protein>
    <submittedName>
        <fullName evidence="2">Uncharacterized protein</fullName>
    </submittedName>
</protein>
<dbReference type="EMBL" id="BAABJV010000003">
    <property type="protein sequence ID" value="GAA4771370.1"/>
    <property type="molecule type" value="Genomic_DNA"/>
</dbReference>
<evidence type="ECO:0000256" key="1">
    <source>
        <dbReference type="SAM" id="MobiDB-lite"/>
    </source>
</evidence>
<feature type="region of interest" description="Disordered" evidence="1">
    <location>
        <begin position="1"/>
        <end position="70"/>
    </location>
</feature>
<reference evidence="3" key="1">
    <citation type="journal article" date="2019" name="Int. J. Syst. Evol. Microbiol.">
        <title>The Global Catalogue of Microorganisms (GCM) 10K type strain sequencing project: providing services to taxonomists for standard genome sequencing and annotation.</title>
        <authorList>
            <consortium name="The Broad Institute Genomics Platform"/>
            <consortium name="The Broad Institute Genome Sequencing Center for Infectious Disease"/>
            <person name="Wu L."/>
            <person name="Ma J."/>
        </authorList>
    </citation>
    <scope>NUCLEOTIDE SEQUENCE [LARGE SCALE GENOMIC DNA]</scope>
    <source>
        <strain evidence="3">JCM 18324</strain>
    </source>
</reference>
<dbReference type="Proteomes" id="UP001501147">
    <property type="component" value="Unassembled WGS sequence"/>
</dbReference>
<sequence length="70" mass="7328">MTPAGGEDGAGARPVARRAGRPGGREKPLEPGGGPGYRGSPTPSSHRARRPWKAVFMPRTVPSAPHRTAF</sequence>
<name>A0ABP9A0F8_9ACTN</name>
<evidence type="ECO:0000313" key="3">
    <source>
        <dbReference type="Proteomes" id="UP001501147"/>
    </source>
</evidence>
<organism evidence="2 3">
    <name type="scientific">Streptomyces sanyensis</name>
    <dbReference type="NCBI Taxonomy" id="568869"/>
    <lineage>
        <taxon>Bacteria</taxon>
        <taxon>Bacillati</taxon>
        <taxon>Actinomycetota</taxon>
        <taxon>Actinomycetes</taxon>
        <taxon>Kitasatosporales</taxon>
        <taxon>Streptomycetaceae</taxon>
        <taxon>Streptomyces</taxon>
    </lineage>
</organism>
<proteinExistence type="predicted"/>
<gene>
    <name evidence="2" type="ORF">GCM10023329_18320</name>
</gene>
<evidence type="ECO:0000313" key="2">
    <source>
        <dbReference type="EMBL" id="GAA4771370.1"/>
    </source>
</evidence>
<comment type="caution">
    <text evidence="2">The sequence shown here is derived from an EMBL/GenBank/DDBJ whole genome shotgun (WGS) entry which is preliminary data.</text>
</comment>